<accession>A0A133Y7H9</accession>
<dbReference type="EMBL" id="LSCV01000042">
    <property type="protein sequence ID" value="KXB39151.1"/>
    <property type="molecule type" value="Genomic_DNA"/>
</dbReference>
<keyword evidence="6" id="KW-0288">FMN</keyword>
<dbReference type="InterPro" id="IPR008254">
    <property type="entry name" value="Flavodoxin/NO_synth"/>
</dbReference>
<dbReference type="Gene3D" id="3.40.50.360">
    <property type="match status" value="1"/>
</dbReference>
<sequence>MKVSVAYYSETGNTQELADMLTAALQTEGAEVYETAVSDVDSSEFLDSDLLVFATPATGTEEIDQIEMQAFIDDIASQLSGRKVFLCGTFGWGDGEYMQAWQEAMADLGCQFAHEPFTCLESPDDEAEDKLAEIAKELFRSI</sequence>
<evidence type="ECO:0000256" key="2">
    <source>
        <dbReference type="ARBA" id="ARBA00003297"/>
    </source>
</evidence>
<dbReference type="SUPFAM" id="SSF52218">
    <property type="entry name" value="Flavoproteins"/>
    <property type="match status" value="1"/>
</dbReference>
<evidence type="ECO:0000256" key="4">
    <source>
        <dbReference type="ARBA" id="ARBA00022448"/>
    </source>
</evidence>
<proteinExistence type="inferred from homology"/>
<evidence type="ECO:0000313" key="9">
    <source>
        <dbReference type="EMBL" id="KXB39151.1"/>
    </source>
</evidence>
<dbReference type="InterPro" id="IPR050619">
    <property type="entry name" value="Flavodoxin"/>
</dbReference>
<gene>
    <name evidence="9" type="ORF">HMPREF1872_01181</name>
</gene>
<comment type="function">
    <text evidence="2">Low-potential electron donor to a number of redox enzymes.</text>
</comment>
<keyword evidence="4" id="KW-0813">Transport</keyword>
<dbReference type="PROSITE" id="PS50902">
    <property type="entry name" value="FLAVODOXIN_LIKE"/>
    <property type="match status" value="1"/>
</dbReference>
<dbReference type="STRING" id="1497955.HMPREF1872_01181"/>
<feature type="domain" description="Flavodoxin-like" evidence="8">
    <location>
        <begin position="3"/>
        <end position="139"/>
    </location>
</feature>
<comment type="caution">
    <text evidence="9">The sequence shown here is derived from an EMBL/GenBank/DDBJ whole genome shotgun (WGS) entry which is preliminary data.</text>
</comment>
<keyword evidence="10" id="KW-1185">Reference proteome</keyword>
<comment type="cofactor">
    <cofactor evidence="1">
        <name>FMN</name>
        <dbReference type="ChEBI" id="CHEBI:58210"/>
    </cofactor>
</comment>
<dbReference type="GO" id="GO:0016651">
    <property type="term" value="F:oxidoreductase activity, acting on NAD(P)H"/>
    <property type="evidence" value="ECO:0007669"/>
    <property type="project" value="UniProtKB-ARBA"/>
</dbReference>
<protein>
    <submittedName>
        <fullName evidence="9">Putative flavodoxin</fullName>
    </submittedName>
</protein>
<dbReference type="Proteomes" id="UP000070080">
    <property type="component" value="Unassembled WGS sequence"/>
</dbReference>
<dbReference type="AlphaFoldDB" id="A0A133Y7H9"/>
<evidence type="ECO:0000259" key="8">
    <source>
        <dbReference type="PROSITE" id="PS50902"/>
    </source>
</evidence>
<evidence type="ECO:0000256" key="6">
    <source>
        <dbReference type="ARBA" id="ARBA00022643"/>
    </source>
</evidence>
<keyword evidence="5" id="KW-0285">Flavoprotein</keyword>
<evidence type="ECO:0000256" key="7">
    <source>
        <dbReference type="ARBA" id="ARBA00022982"/>
    </source>
</evidence>
<dbReference type="InterPro" id="IPR029039">
    <property type="entry name" value="Flavoprotein-like_sf"/>
</dbReference>
<organism evidence="9 10">
    <name type="scientific">Amygdalobacter nucleatus</name>
    <dbReference type="NCBI Taxonomy" id="3029274"/>
    <lineage>
        <taxon>Bacteria</taxon>
        <taxon>Bacillati</taxon>
        <taxon>Bacillota</taxon>
        <taxon>Clostridia</taxon>
        <taxon>Eubacteriales</taxon>
        <taxon>Oscillospiraceae</taxon>
        <taxon>Amygdalobacter</taxon>
    </lineage>
</organism>
<dbReference type="GO" id="GO:0010181">
    <property type="term" value="F:FMN binding"/>
    <property type="evidence" value="ECO:0007669"/>
    <property type="project" value="InterPro"/>
</dbReference>
<dbReference type="PANTHER" id="PTHR42809:SF1">
    <property type="entry name" value="FLAVODOXIN 1"/>
    <property type="match status" value="1"/>
</dbReference>
<dbReference type="PANTHER" id="PTHR42809">
    <property type="entry name" value="FLAVODOXIN 2"/>
    <property type="match status" value="1"/>
</dbReference>
<evidence type="ECO:0000256" key="5">
    <source>
        <dbReference type="ARBA" id="ARBA00022630"/>
    </source>
</evidence>
<evidence type="ECO:0000313" key="10">
    <source>
        <dbReference type="Proteomes" id="UP000070080"/>
    </source>
</evidence>
<dbReference type="OrthoDB" id="9790745at2"/>
<comment type="similarity">
    <text evidence="3">Belongs to the flavodoxin family.</text>
</comment>
<evidence type="ECO:0000256" key="3">
    <source>
        <dbReference type="ARBA" id="ARBA00005267"/>
    </source>
</evidence>
<evidence type="ECO:0000256" key="1">
    <source>
        <dbReference type="ARBA" id="ARBA00001917"/>
    </source>
</evidence>
<dbReference type="Pfam" id="PF00258">
    <property type="entry name" value="Flavodoxin_1"/>
    <property type="match status" value="1"/>
</dbReference>
<keyword evidence="7" id="KW-0249">Electron transport</keyword>
<reference evidence="10" key="1">
    <citation type="submission" date="2016-01" db="EMBL/GenBank/DDBJ databases">
        <authorList>
            <person name="Mitreva M."/>
            <person name="Pepin K.H."/>
            <person name="Mihindukulasuriya K.A."/>
            <person name="Fulton R."/>
            <person name="Fronick C."/>
            <person name="O'Laughlin M."/>
            <person name="Miner T."/>
            <person name="Herter B."/>
            <person name="Rosa B.A."/>
            <person name="Cordes M."/>
            <person name="Tomlinson C."/>
            <person name="Wollam A."/>
            <person name="Palsikar V.B."/>
            <person name="Mardis E.R."/>
            <person name="Wilson R.K."/>
        </authorList>
    </citation>
    <scope>NUCLEOTIDE SEQUENCE [LARGE SCALE GENOMIC DNA]</scope>
    <source>
        <strain evidence="10">KA00274</strain>
    </source>
</reference>
<dbReference type="RefSeq" id="WP_066714713.1">
    <property type="nucleotide sequence ID" value="NZ_JARFNM010000001.1"/>
</dbReference>
<name>A0A133Y7H9_9FIRM</name>